<evidence type="ECO:0000313" key="8">
    <source>
        <dbReference type="Proteomes" id="UP000717696"/>
    </source>
</evidence>
<dbReference type="InterPro" id="IPR000719">
    <property type="entry name" value="Prot_kinase_dom"/>
</dbReference>
<dbReference type="SMART" id="SM00220">
    <property type="entry name" value="S_TKc"/>
    <property type="match status" value="1"/>
</dbReference>
<comment type="caution">
    <text evidence="7">The sequence shown here is derived from an EMBL/GenBank/DDBJ whole genome shotgun (WGS) entry which is preliminary data.</text>
</comment>
<sequence>MEDALPDRVQHWKLEATVCDGYTLHTKHVSNTGTGLWRTPVVERWQCKKKLGQGGFGVVWLEQCTDGISTGQVRAVKQIQTSFGSKNVTPKILSSELSAIIKFSQRPYRDYFVQSFGWYHNSESIFITMEYLPLGDLEEHIKDSLPDAQARRIMLQILQGLVFMHQSKFAHRDLKPRNILVQHNGPDWWVKISDFGTSKQIGTTILRTILGTEHYQAPEVKGIYKLCDIDEDETDCDPSYDLAVDIWAAGAIAFRMATGQVPFPGKKDLTRYINRGAPFPPDDSLSAAFTAFVSKMMSASARDRPTAEEALRSAWMCEEPPSSQHASLASGPSPKPPGSSSENGWEASAKWTTHRTDPGRPEKVSKASRVPIPSFAAGGGLSGNTLDRNLHDGLTSAPAHGLSDTKHDGSVISNDTWPSKYTKNQLSNLLFPVQSEPPPTRRRSRALLNGKPKPVQMLEGFVDAVNKITFSRDSKWLITECSPAIHVWKVDDEGNVTWRQQLLGGHQ</sequence>
<dbReference type="Pfam" id="PF00069">
    <property type="entry name" value="Pkinase"/>
    <property type="match status" value="1"/>
</dbReference>
<accession>A0A9P9EL68</accession>
<evidence type="ECO:0000256" key="5">
    <source>
        <dbReference type="SAM" id="MobiDB-lite"/>
    </source>
</evidence>
<dbReference type="GO" id="GO:0034045">
    <property type="term" value="C:phagophore assembly site membrane"/>
    <property type="evidence" value="ECO:0007669"/>
    <property type="project" value="UniProtKB-SubCell"/>
</dbReference>
<feature type="domain" description="Protein kinase" evidence="6">
    <location>
        <begin position="45"/>
        <end position="316"/>
    </location>
</feature>
<dbReference type="GO" id="GO:0005524">
    <property type="term" value="F:ATP binding"/>
    <property type="evidence" value="ECO:0007669"/>
    <property type="project" value="InterPro"/>
</dbReference>
<organism evidence="7 8">
    <name type="scientific">Dactylonectria estremocensis</name>
    <dbReference type="NCBI Taxonomy" id="1079267"/>
    <lineage>
        <taxon>Eukaryota</taxon>
        <taxon>Fungi</taxon>
        <taxon>Dikarya</taxon>
        <taxon>Ascomycota</taxon>
        <taxon>Pezizomycotina</taxon>
        <taxon>Sordariomycetes</taxon>
        <taxon>Hypocreomycetidae</taxon>
        <taxon>Hypocreales</taxon>
        <taxon>Nectriaceae</taxon>
        <taxon>Dactylonectria</taxon>
    </lineage>
</organism>
<dbReference type="OrthoDB" id="10252171at2759"/>
<evidence type="ECO:0000256" key="2">
    <source>
        <dbReference type="ARBA" id="ARBA00022448"/>
    </source>
</evidence>
<dbReference type="GO" id="GO:0004674">
    <property type="term" value="F:protein serine/threonine kinase activity"/>
    <property type="evidence" value="ECO:0007669"/>
    <property type="project" value="InterPro"/>
</dbReference>
<keyword evidence="3" id="KW-0072">Autophagy</keyword>
<dbReference type="GO" id="GO:0006914">
    <property type="term" value="P:autophagy"/>
    <property type="evidence" value="ECO:0007669"/>
    <property type="project" value="UniProtKB-KW"/>
</dbReference>
<reference evidence="7" key="1">
    <citation type="journal article" date="2021" name="Nat. Commun.">
        <title>Genetic determinants of endophytism in the Arabidopsis root mycobiome.</title>
        <authorList>
            <person name="Mesny F."/>
            <person name="Miyauchi S."/>
            <person name="Thiergart T."/>
            <person name="Pickel B."/>
            <person name="Atanasova L."/>
            <person name="Karlsson M."/>
            <person name="Huettel B."/>
            <person name="Barry K.W."/>
            <person name="Haridas S."/>
            <person name="Chen C."/>
            <person name="Bauer D."/>
            <person name="Andreopoulos W."/>
            <person name="Pangilinan J."/>
            <person name="LaButti K."/>
            <person name="Riley R."/>
            <person name="Lipzen A."/>
            <person name="Clum A."/>
            <person name="Drula E."/>
            <person name="Henrissat B."/>
            <person name="Kohler A."/>
            <person name="Grigoriev I.V."/>
            <person name="Martin F.M."/>
            <person name="Hacquard S."/>
        </authorList>
    </citation>
    <scope>NUCLEOTIDE SEQUENCE</scope>
    <source>
        <strain evidence="7">MPI-CAGE-AT-0021</strain>
    </source>
</reference>
<protein>
    <recommendedName>
        <fullName evidence="4">Autophagy-related protein 1</fullName>
    </recommendedName>
</protein>
<evidence type="ECO:0000259" key="6">
    <source>
        <dbReference type="PROSITE" id="PS50011"/>
    </source>
</evidence>
<feature type="compositionally biased region" description="Basic and acidic residues" evidence="5">
    <location>
        <begin position="354"/>
        <end position="365"/>
    </location>
</feature>
<keyword evidence="7" id="KW-0808">Transferase</keyword>
<name>A0A9P9EL68_9HYPO</name>
<dbReference type="InterPro" id="IPR045269">
    <property type="entry name" value="Atg1-like"/>
</dbReference>
<proteinExistence type="predicted"/>
<evidence type="ECO:0000256" key="3">
    <source>
        <dbReference type="ARBA" id="ARBA00023006"/>
    </source>
</evidence>
<dbReference type="PROSITE" id="PS00108">
    <property type="entry name" value="PROTEIN_KINASE_ST"/>
    <property type="match status" value="1"/>
</dbReference>
<evidence type="ECO:0000313" key="7">
    <source>
        <dbReference type="EMBL" id="KAH7141534.1"/>
    </source>
</evidence>
<comment type="subcellular location">
    <subcellularLocation>
        <location evidence="1">Preautophagosomal structure membrane</location>
        <topology evidence="1">Peripheral membrane protein</topology>
    </subcellularLocation>
</comment>
<evidence type="ECO:0000256" key="1">
    <source>
        <dbReference type="ARBA" id="ARBA00004623"/>
    </source>
</evidence>
<keyword evidence="8" id="KW-1185">Reference proteome</keyword>
<dbReference type="PANTHER" id="PTHR24348">
    <property type="entry name" value="SERINE/THREONINE-PROTEIN KINASE UNC-51-RELATED"/>
    <property type="match status" value="1"/>
</dbReference>
<keyword evidence="2" id="KW-0813">Transport</keyword>
<gene>
    <name evidence="7" type="ORF">B0J13DRAFT_676460</name>
</gene>
<evidence type="ECO:0000256" key="4">
    <source>
        <dbReference type="ARBA" id="ARBA00030237"/>
    </source>
</evidence>
<dbReference type="SUPFAM" id="SSF56112">
    <property type="entry name" value="Protein kinase-like (PK-like)"/>
    <property type="match status" value="1"/>
</dbReference>
<dbReference type="InterPro" id="IPR008271">
    <property type="entry name" value="Ser/Thr_kinase_AS"/>
</dbReference>
<dbReference type="GO" id="GO:0010506">
    <property type="term" value="P:regulation of autophagy"/>
    <property type="evidence" value="ECO:0007669"/>
    <property type="project" value="InterPro"/>
</dbReference>
<dbReference type="EMBL" id="JAGMUU010000012">
    <property type="protein sequence ID" value="KAH7141534.1"/>
    <property type="molecule type" value="Genomic_DNA"/>
</dbReference>
<keyword evidence="7" id="KW-0418">Kinase</keyword>
<dbReference type="AlphaFoldDB" id="A0A9P9EL68"/>
<dbReference type="InterPro" id="IPR011009">
    <property type="entry name" value="Kinase-like_dom_sf"/>
</dbReference>
<dbReference type="Gene3D" id="1.10.510.10">
    <property type="entry name" value="Transferase(Phosphotransferase) domain 1"/>
    <property type="match status" value="1"/>
</dbReference>
<dbReference type="Proteomes" id="UP000717696">
    <property type="component" value="Unassembled WGS sequence"/>
</dbReference>
<feature type="region of interest" description="Disordered" evidence="5">
    <location>
        <begin position="318"/>
        <end position="408"/>
    </location>
</feature>
<dbReference type="PROSITE" id="PS50011">
    <property type="entry name" value="PROTEIN_KINASE_DOM"/>
    <property type="match status" value="1"/>
</dbReference>